<gene>
    <name evidence="2" type="ORF">Hypma_013102</name>
</gene>
<protein>
    <submittedName>
        <fullName evidence="2">Uncharacterized protein</fullName>
    </submittedName>
</protein>
<dbReference type="EMBL" id="LUEZ02000071">
    <property type="protein sequence ID" value="RDB20039.1"/>
    <property type="molecule type" value="Genomic_DNA"/>
</dbReference>
<name>A0A369JD51_HYPMA</name>
<feature type="region of interest" description="Disordered" evidence="1">
    <location>
        <begin position="115"/>
        <end position="160"/>
    </location>
</feature>
<reference evidence="2" key="1">
    <citation type="submission" date="2018-04" db="EMBL/GenBank/DDBJ databases">
        <title>Whole genome sequencing of Hypsizygus marmoreus.</title>
        <authorList>
            <person name="Choi I.-G."/>
            <person name="Min B."/>
            <person name="Kim J.-G."/>
            <person name="Kim S."/>
            <person name="Oh Y.-L."/>
            <person name="Kong W.-S."/>
            <person name="Park H."/>
            <person name="Jeong J."/>
            <person name="Song E.-S."/>
        </authorList>
    </citation>
    <scope>NUCLEOTIDE SEQUENCE [LARGE SCALE GENOMIC DNA]</scope>
    <source>
        <strain evidence="2">51987-8</strain>
    </source>
</reference>
<evidence type="ECO:0000256" key="1">
    <source>
        <dbReference type="SAM" id="MobiDB-lite"/>
    </source>
</evidence>
<feature type="compositionally biased region" description="Basic and acidic residues" evidence="1">
    <location>
        <begin position="145"/>
        <end position="158"/>
    </location>
</feature>
<dbReference type="Proteomes" id="UP000076154">
    <property type="component" value="Unassembled WGS sequence"/>
</dbReference>
<dbReference type="AlphaFoldDB" id="A0A369JD51"/>
<proteinExistence type="predicted"/>
<dbReference type="OrthoDB" id="3227079at2759"/>
<feature type="compositionally biased region" description="Polar residues" evidence="1">
    <location>
        <begin position="190"/>
        <end position="209"/>
    </location>
</feature>
<feature type="compositionally biased region" description="Low complexity" evidence="1">
    <location>
        <begin position="132"/>
        <end position="143"/>
    </location>
</feature>
<sequence>MGLSFLSDIFCGCCKSHRETHEIPEEQDNEASRLIPDSLGPTMYSNPALIDQRKRQERLGTIVRAKERQMVNVASQIPFNLHNQVLLPEGHHTLSRTASGSMDFFNHDAEDYHRERYSSQPYRQPYPPQPYPRYTTSTSPGPYEGHSRSGSPDRDSKPKTILNVRLVGFVDRRGRTMQRKKTDLDDGADSTPTVSNIHQVSSGSPTPSGVASPAKLKLQDTGAISLSWGD</sequence>
<dbReference type="STRING" id="39966.A0A369JD51"/>
<feature type="region of interest" description="Disordered" evidence="1">
    <location>
        <begin position="176"/>
        <end position="215"/>
    </location>
</feature>
<evidence type="ECO:0000313" key="3">
    <source>
        <dbReference type="Proteomes" id="UP000076154"/>
    </source>
</evidence>
<evidence type="ECO:0000313" key="2">
    <source>
        <dbReference type="EMBL" id="RDB20039.1"/>
    </source>
</evidence>
<organism evidence="2 3">
    <name type="scientific">Hypsizygus marmoreus</name>
    <name type="common">White beech mushroom</name>
    <name type="synonym">Agaricus marmoreus</name>
    <dbReference type="NCBI Taxonomy" id="39966"/>
    <lineage>
        <taxon>Eukaryota</taxon>
        <taxon>Fungi</taxon>
        <taxon>Dikarya</taxon>
        <taxon>Basidiomycota</taxon>
        <taxon>Agaricomycotina</taxon>
        <taxon>Agaricomycetes</taxon>
        <taxon>Agaricomycetidae</taxon>
        <taxon>Agaricales</taxon>
        <taxon>Tricholomatineae</taxon>
        <taxon>Lyophyllaceae</taxon>
        <taxon>Hypsizygus</taxon>
    </lineage>
</organism>
<comment type="caution">
    <text evidence="2">The sequence shown here is derived from an EMBL/GenBank/DDBJ whole genome shotgun (WGS) entry which is preliminary data.</text>
</comment>
<dbReference type="InParanoid" id="A0A369JD51"/>
<accession>A0A369JD51</accession>
<keyword evidence="3" id="KW-1185">Reference proteome</keyword>